<sequence>MTLGPAVVQHHLPKVLLLWKCVFPVFPKDLETERSLGDAFTWQVTLEGRASALCAIKSFISHCSGLLTD</sequence>
<name>A0A8D0GDE6_SPHPU</name>
<keyword evidence="2" id="KW-1185">Reference proteome</keyword>
<evidence type="ECO:0000313" key="2">
    <source>
        <dbReference type="Proteomes" id="UP000694392"/>
    </source>
</evidence>
<dbReference type="GO" id="GO:0008104">
    <property type="term" value="P:intracellular protein localization"/>
    <property type="evidence" value="ECO:0007669"/>
    <property type="project" value="TreeGrafter"/>
</dbReference>
<evidence type="ECO:0000313" key="1">
    <source>
        <dbReference type="Ensembl" id="ENSSPUP00000003640.1"/>
    </source>
</evidence>
<dbReference type="GeneTree" id="ENSGT00390000006205"/>
<reference evidence="1" key="2">
    <citation type="submission" date="2025-09" db="UniProtKB">
        <authorList>
            <consortium name="Ensembl"/>
        </authorList>
    </citation>
    <scope>IDENTIFICATION</scope>
</reference>
<proteinExistence type="predicted"/>
<dbReference type="InterPro" id="IPR040108">
    <property type="entry name" value="Laa1/Sip1/HEATR5"/>
</dbReference>
<dbReference type="PANTHER" id="PTHR21663:SF1">
    <property type="entry name" value="HEAT REPEAT-CONTAINING PROTEIN 5A"/>
    <property type="match status" value="1"/>
</dbReference>
<dbReference type="GO" id="GO:0042147">
    <property type="term" value="P:retrograde transport, endosome to Golgi"/>
    <property type="evidence" value="ECO:0007669"/>
    <property type="project" value="TreeGrafter"/>
</dbReference>
<protein>
    <submittedName>
        <fullName evidence="1">Uncharacterized protein</fullName>
    </submittedName>
</protein>
<dbReference type="GO" id="GO:0030139">
    <property type="term" value="C:endocytic vesicle"/>
    <property type="evidence" value="ECO:0007669"/>
    <property type="project" value="TreeGrafter"/>
</dbReference>
<accession>A0A8D0GDE6</accession>
<dbReference type="PANTHER" id="PTHR21663">
    <property type="entry name" value="HYPOTHETICAL HEAT DOMAIN-CONTAINING"/>
    <property type="match status" value="1"/>
</dbReference>
<dbReference type="Proteomes" id="UP000694392">
    <property type="component" value="Unplaced"/>
</dbReference>
<reference evidence="1" key="1">
    <citation type="submission" date="2025-08" db="UniProtKB">
        <authorList>
            <consortium name="Ensembl"/>
        </authorList>
    </citation>
    <scope>IDENTIFICATION</scope>
</reference>
<dbReference type="GO" id="GO:0005829">
    <property type="term" value="C:cytosol"/>
    <property type="evidence" value="ECO:0007669"/>
    <property type="project" value="GOC"/>
</dbReference>
<dbReference type="GO" id="GO:0016020">
    <property type="term" value="C:membrane"/>
    <property type="evidence" value="ECO:0007669"/>
    <property type="project" value="TreeGrafter"/>
</dbReference>
<organism evidence="1 2">
    <name type="scientific">Sphenodon punctatus</name>
    <name type="common">Tuatara</name>
    <name type="synonym">Hatteria punctata</name>
    <dbReference type="NCBI Taxonomy" id="8508"/>
    <lineage>
        <taxon>Eukaryota</taxon>
        <taxon>Metazoa</taxon>
        <taxon>Chordata</taxon>
        <taxon>Craniata</taxon>
        <taxon>Vertebrata</taxon>
        <taxon>Euteleostomi</taxon>
        <taxon>Lepidosauria</taxon>
        <taxon>Sphenodontia</taxon>
        <taxon>Sphenodontidae</taxon>
        <taxon>Sphenodon</taxon>
    </lineage>
</organism>
<dbReference type="GO" id="GO:0006897">
    <property type="term" value="P:endocytosis"/>
    <property type="evidence" value="ECO:0007669"/>
    <property type="project" value="TreeGrafter"/>
</dbReference>
<dbReference type="GO" id="GO:0005794">
    <property type="term" value="C:Golgi apparatus"/>
    <property type="evidence" value="ECO:0007669"/>
    <property type="project" value="TreeGrafter"/>
</dbReference>
<dbReference type="Ensembl" id="ENSSPUT00000003865.1">
    <property type="protein sequence ID" value="ENSSPUP00000003640.1"/>
    <property type="gene ID" value="ENSSPUG00000002787.1"/>
</dbReference>
<dbReference type="AlphaFoldDB" id="A0A8D0GDE6"/>